<dbReference type="Gene3D" id="2.60.40.4100">
    <property type="entry name" value="Zona pellucida, ZP-C domain"/>
    <property type="match status" value="1"/>
</dbReference>
<sequence length="608" mass="68740">MGSIGSPLCSSLGLLGLVWCATVYAAEKGIHYPLRPLEHGWTPHLKPWTWQREVLHHLEPPQQVPPYLRLPMFRHGAAPFVGMELFRPVPGRRAFPSGLADVLVPLGHAQPARAAPVDNAHGVEVWCGYSKVSVRINTARMRVRGSDSNFYLGTCSVSRSSGGYLYFHYDLNDCGGSLMTVRDQVVYSNSILYRPDINPEELVIRAVPLTLPIQCFYNRFHYSYKVGYVPRPDPGTFRKGLGSRNSKFSLTVCNEKWEMLAVNGGFELGELMYFQATAAFIEKNERLFISSCHVTATEDPNSTPRHDVISNSGCMMDSRRKGSLSQFVLRKSNIIRFSLDSFLFPKVASEQRLYLHCTLTVGNTAASHASKSCTYSGTKHRWEELDGVDYVCDCCDYRCEAKDKNYLSSFHQALVTSPAFNLKEPERLPEITWEWPNTLQHQTQVGFGHIQEVSKEEEDEEEEVEEVLQGEFKKSLSSEVKRLEPAGQRKLIWAGGTFDEVQKKTPSWNQRLVVEEIREKGRKRVEPGPTALMMKERMMDILGKFPLKSWEGEASIKKQTSSITVAENPERTVEKVLSEDSAEESVEEETFLGAQQEPPEWSRLVAVT</sequence>
<dbReference type="STRING" id="7994.ENSAMXP00000034128"/>
<keyword evidence="4" id="KW-0732">Signal</keyword>
<dbReference type="GO" id="GO:0032190">
    <property type="term" value="F:acrosin binding"/>
    <property type="evidence" value="ECO:0007669"/>
    <property type="project" value="TreeGrafter"/>
</dbReference>
<dbReference type="PROSITE" id="PS51034">
    <property type="entry name" value="ZP_2"/>
    <property type="match status" value="1"/>
</dbReference>
<feature type="signal peptide" evidence="4">
    <location>
        <begin position="1"/>
        <end position="25"/>
    </location>
</feature>
<dbReference type="PRINTS" id="PR00023">
    <property type="entry name" value="ZPELLUCIDA"/>
</dbReference>
<name>A0A3B1IW17_ASTMX</name>
<dbReference type="InterPro" id="IPR055356">
    <property type="entry name" value="ZP-N"/>
</dbReference>
<feature type="compositionally biased region" description="Acidic residues" evidence="3">
    <location>
        <begin position="580"/>
        <end position="590"/>
    </location>
</feature>
<keyword evidence="2" id="KW-0325">Glycoprotein</keyword>
<keyword evidence="7" id="KW-1185">Reference proteome</keyword>
<dbReference type="InterPro" id="IPR042235">
    <property type="entry name" value="ZP-C_dom"/>
</dbReference>
<evidence type="ECO:0000256" key="2">
    <source>
        <dbReference type="ARBA" id="ARBA00023180"/>
    </source>
</evidence>
<dbReference type="Bgee" id="ENSAMXG00000035259">
    <property type="expression patterns" value="Expressed in testis and 2 other cell types or tissues"/>
</dbReference>
<evidence type="ECO:0000256" key="4">
    <source>
        <dbReference type="SAM" id="SignalP"/>
    </source>
</evidence>
<proteinExistence type="predicted"/>
<dbReference type="GeneTree" id="ENSGT01030000234567"/>
<dbReference type="InParanoid" id="A0A3B1IW17"/>
<accession>A0A3B1IW17</accession>
<evidence type="ECO:0000313" key="7">
    <source>
        <dbReference type="Proteomes" id="UP000018467"/>
    </source>
</evidence>
<evidence type="ECO:0000256" key="3">
    <source>
        <dbReference type="SAM" id="MobiDB-lite"/>
    </source>
</evidence>
<feature type="domain" description="ZP" evidence="5">
    <location>
        <begin position="126"/>
        <end position="380"/>
    </location>
</feature>
<dbReference type="PANTHER" id="PTHR11576:SF15">
    <property type="entry name" value="ZONA PELLUCIDA SPERM-BINDING PROTEIN 3-LIKE"/>
    <property type="match status" value="1"/>
</dbReference>
<feature type="region of interest" description="Disordered" evidence="3">
    <location>
        <begin position="560"/>
        <end position="608"/>
    </location>
</feature>
<dbReference type="SMART" id="SM00241">
    <property type="entry name" value="ZP"/>
    <property type="match status" value="1"/>
</dbReference>
<dbReference type="Pfam" id="PF23344">
    <property type="entry name" value="ZP-N"/>
    <property type="match status" value="1"/>
</dbReference>
<dbReference type="InterPro" id="IPR048290">
    <property type="entry name" value="ZP_chr"/>
</dbReference>
<organism evidence="6 7">
    <name type="scientific">Astyanax mexicanus</name>
    <name type="common">Blind cave fish</name>
    <name type="synonym">Astyanax fasciatus mexicanus</name>
    <dbReference type="NCBI Taxonomy" id="7994"/>
    <lineage>
        <taxon>Eukaryota</taxon>
        <taxon>Metazoa</taxon>
        <taxon>Chordata</taxon>
        <taxon>Craniata</taxon>
        <taxon>Vertebrata</taxon>
        <taxon>Euteleostomi</taxon>
        <taxon>Actinopterygii</taxon>
        <taxon>Neopterygii</taxon>
        <taxon>Teleostei</taxon>
        <taxon>Ostariophysi</taxon>
        <taxon>Characiformes</taxon>
        <taxon>Characoidei</taxon>
        <taxon>Acestrorhamphidae</taxon>
        <taxon>Acestrorhamphinae</taxon>
        <taxon>Astyanax</taxon>
    </lineage>
</organism>
<dbReference type="GO" id="GO:2000344">
    <property type="term" value="P:positive regulation of acrosome reaction"/>
    <property type="evidence" value="ECO:0007669"/>
    <property type="project" value="TreeGrafter"/>
</dbReference>
<feature type="compositionally biased region" description="Basic and acidic residues" evidence="3">
    <location>
        <begin position="568"/>
        <end position="578"/>
    </location>
</feature>
<dbReference type="GO" id="GO:0031012">
    <property type="term" value="C:extracellular matrix"/>
    <property type="evidence" value="ECO:0007669"/>
    <property type="project" value="TreeGrafter"/>
</dbReference>
<evidence type="ECO:0000313" key="6">
    <source>
        <dbReference type="Ensembl" id="ENSAMXP00000034128.1"/>
    </source>
</evidence>
<evidence type="ECO:0000256" key="1">
    <source>
        <dbReference type="ARBA" id="ARBA00023157"/>
    </source>
</evidence>
<dbReference type="FunFam" id="2.60.40.4100:FF:000002">
    <property type="entry name" value="Zona pellucida sperm-binding protein 3"/>
    <property type="match status" value="1"/>
</dbReference>
<reference evidence="6" key="3">
    <citation type="submission" date="2025-08" db="UniProtKB">
        <authorList>
            <consortium name="Ensembl"/>
        </authorList>
    </citation>
    <scope>IDENTIFICATION</scope>
</reference>
<dbReference type="Gene3D" id="2.60.40.3210">
    <property type="entry name" value="Zona pellucida, ZP-N domain"/>
    <property type="match status" value="1"/>
</dbReference>
<dbReference type="InterPro" id="IPR001507">
    <property type="entry name" value="ZP_dom"/>
</dbReference>
<dbReference type="GO" id="GO:0035803">
    <property type="term" value="P:egg coat formation"/>
    <property type="evidence" value="ECO:0007669"/>
    <property type="project" value="TreeGrafter"/>
</dbReference>
<reference evidence="7" key="1">
    <citation type="submission" date="2013-03" db="EMBL/GenBank/DDBJ databases">
        <authorList>
            <person name="Jeffery W."/>
            <person name="Warren W."/>
            <person name="Wilson R.K."/>
        </authorList>
    </citation>
    <scope>NUCLEOTIDE SEQUENCE</scope>
    <source>
        <strain evidence="7">female</strain>
    </source>
</reference>
<dbReference type="GO" id="GO:0007339">
    <property type="term" value="P:binding of sperm to zona pellucida"/>
    <property type="evidence" value="ECO:0007669"/>
    <property type="project" value="TreeGrafter"/>
</dbReference>
<keyword evidence="1" id="KW-1015">Disulfide bond</keyword>
<feature type="chain" id="PRO_5017286815" evidence="4">
    <location>
        <begin position="26"/>
        <end position="608"/>
    </location>
</feature>
<reference evidence="6" key="4">
    <citation type="submission" date="2025-09" db="UniProtKB">
        <authorList>
            <consortium name="Ensembl"/>
        </authorList>
    </citation>
    <scope>IDENTIFICATION</scope>
</reference>
<dbReference type="Pfam" id="PF00100">
    <property type="entry name" value="Zona_pellucida"/>
    <property type="match status" value="1"/>
</dbReference>
<protein>
    <submittedName>
        <fullName evidence="6">Uncharacterized LOC107197173</fullName>
    </submittedName>
</protein>
<dbReference type="InterPro" id="IPR055355">
    <property type="entry name" value="ZP-C"/>
</dbReference>
<dbReference type="Proteomes" id="UP000018467">
    <property type="component" value="Unassembled WGS sequence"/>
</dbReference>
<dbReference type="PANTHER" id="PTHR11576">
    <property type="entry name" value="ZONA PELLUCIDA SPERM-BINDING PROTEIN 3"/>
    <property type="match status" value="1"/>
</dbReference>
<evidence type="ECO:0000259" key="5">
    <source>
        <dbReference type="PROSITE" id="PS51034"/>
    </source>
</evidence>
<dbReference type="AlphaFoldDB" id="A0A3B1IW17"/>
<dbReference type="Ensembl" id="ENSAMXT00000035577.1">
    <property type="protein sequence ID" value="ENSAMXP00000034128.1"/>
    <property type="gene ID" value="ENSAMXG00000035259.1"/>
</dbReference>
<reference evidence="7" key="2">
    <citation type="journal article" date="2014" name="Nat. Commun.">
        <title>The cavefish genome reveals candidate genes for eye loss.</title>
        <authorList>
            <person name="McGaugh S.E."/>
            <person name="Gross J.B."/>
            <person name="Aken B."/>
            <person name="Blin M."/>
            <person name="Borowsky R."/>
            <person name="Chalopin D."/>
            <person name="Hinaux H."/>
            <person name="Jeffery W.R."/>
            <person name="Keene A."/>
            <person name="Ma L."/>
            <person name="Minx P."/>
            <person name="Murphy D."/>
            <person name="O'Quin K.E."/>
            <person name="Retaux S."/>
            <person name="Rohner N."/>
            <person name="Searle S.M."/>
            <person name="Stahl B.A."/>
            <person name="Tabin C."/>
            <person name="Volff J.N."/>
            <person name="Yoshizawa M."/>
            <person name="Warren W.C."/>
        </authorList>
    </citation>
    <scope>NUCLEOTIDE SEQUENCE [LARGE SCALE GENOMIC DNA]</scope>
    <source>
        <strain evidence="7">female</strain>
    </source>
</reference>